<dbReference type="Proteomes" id="UP000579812">
    <property type="component" value="Unassembled WGS sequence"/>
</dbReference>
<name>A0A7J6CEW2_9TELE</name>
<dbReference type="EMBL" id="JAAMOB010000013">
    <property type="protein sequence ID" value="KAF4105848.1"/>
    <property type="molecule type" value="Genomic_DNA"/>
</dbReference>
<comment type="similarity">
    <text evidence="1">Belongs to the UPF0728 family.</text>
</comment>
<evidence type="ECO:0000313" key="3">
    <source>
        <dbReference type="Proteomes" id="UP000579812"/>
    </source>
</evidence>
<proteinExistence type="inferred from homology"/>
<dbReference type="InterPro" id="IPR027885">
    <property type="entry name" value="UPF0728"/>
</dbReference>
<dbReference type="PANTHER" id="PTHR28448">
    <property type="entry name" value="UPF0728 PROTEIN C10ORF53"/>
    <property type="match status" value="1"/>
</dbReference>
<protein>
    <submittedName>
        <fullName evidence="2">Uncharacterized protein</fullName>
    </submittedName>
</protein>
<organism evidence="2 3">
    <name type="scientific">Onychostoma macrolepis</name>
    <dbReference type="NCBI Taxonomy" id="369639"/>
    <lineage>
        <taxon>Eukaryota</taxon>
        <taxon>Metazoa</taxon>
        <taxon>Chordata</taxon>
        <taxon>Craniata</taxon>
        <taxon>Vertebrata</taxon>
        <taxon>Euteleostomi</taxon>
        <taxon>Actinopterygii</taxon>
        <taxon>Neopterygii</taxon>
        <taxon>Teleostei</taxon>
        <taxon>Ostariophysi</taxon>
        <taxon>Cypriniformes</taxon>
        <taxon>Cyprinidae</taxon>
        <taxon>Acrossocheilinae</taxon>
        <taxon>Onychostoma</taxon>
    </lineage>
</organism>
<reference evidence="2 3" key="1">
    <citation type="submission" date="2020-04" db="EMBL/GenBank/DDBJ databases">
        <title>Chromosome-level genome assembly of a cyprinid fish Onychostoma macrolepis by integration of Nanopore Sequencing, Bionano and Hi-C technology.</title>
        <authorList>
            <person name="Wang D."/>
        </authorList>
    </citation>
    <scope>NUCLEOTIDE SEQUENCE [LARGE SCALE GENOMIC DNA]</scope>
    <source>
        <strain evidence="2">SWU-2019</strain>
        <tissue evidence="2">Muscle</tissue>
    </source>
</reference>
<gene>
    <name evidence="2" type="ORF">G5714_013510</name>
</gene>
<comment type="caution">
    <text evidence="2">The sequence shown here is derived from an EMBL/GenBank/DDBJ whole genome shotgun (WGS) entry which is preliminary data.</text>
</comment>
<keyword evidence="3" id="KW-1185">Reference proteome</keyword>
<dbReference type="PANTHER" id="PTHR28448:SF1">
    <property type="entry name" value="UPF0728 PROTEIN C10ORF53"/>
    <property type="match status" value="1"/>
</dbReference>
<dbReference type="AlphaFoldDB" id="A0A7J6CEW2"/>
<dbReference type="Pfam" id="PF15092">
    <property type="entry name" value="UPF0728"/>
    <property type="match status" value="1"/>
</dbReference>
<accession>A0A7J6CEW2</accession>
<evidence type="ECO:0000256" key="1">
    <source>
        <dbReference type="ARBA" id="ARBA00009973"/>
    </source>
</evidence>
<sequence length="121" mass="13628">MPINSVVTVKYGPYESCGIVEHRTFRLDGLQAVLKDDGHQCVLEKTDEWNIVELIVNGECVYTCNITDLEFGGDGRLDPRCQEAIDAMSQESRYCITSSLFNTLEMEGQVKCTTLWDTVVQ</sequence>
<evidence type="ECO:0000313" key="2">
    <source>
        <dbReference type="EMBL" id="KAF4105848.1"/>
    </source>
</evidence>